<accession>A0A090X2D4</accession>
<comment type="caution">
    <text evidence="2">The sequence shown here is derived from an EMBL/GenBank/DDBJ whole genome shotgun (WGS) entry which is preliminary data.</text>
</comment>
<gene>
    <name evidence="2" type="ORF">JCM19274_4043</name>
</gene>
<keyword evidence="1" id="KW-1133">Transmembrane helix</keyword>
<keyword evidence="1" id="KW-0812">Transmembrane</keyword>
<reference evidence="2 3" key="1">
    <citation type="journal article" date="2014" name="Genome Announc.">
        <title>Draft Genome Sequences of Marine Flavobacterium Algibacter lectus Strains SS8 and NR4.</title>
        <authorList>
            <person name="Takatani N."/>
            <person name="Nakanishi M."/>
            <person name="Meirelles P."/>
            <person name="Mino S."/>
            <person name="Suda W."/>
            <person name="Oshima K."/>
            <person name="Hattori M."/>
            <person name="Ohkuma M."/>
            <person name="Hosokawa M."/>
            <person name="Miyashita K."/>
            <person name="Thompson F.L."/>
            <person name="Niwa A."/>
            <person name="Sawabe T."/>
            <person name="Sawabe T."/>
        </authorList>
    </citation>
    <scope>NUCLEOTIDE SEQUENCE [LARGE SCALE GENOMIC DNA]</scope>
    <source>
        <strain evidence="3">JCM19274</strain>
    </source>
</reference>
<organism evidence="2 3">
    <name type="scientific">Algibacter lectus</name>
    <dbReference type="NCBI Taxonomy" id="221126"/>
    <lineage>
        <taxon>Bacteria</taxon>
        <taxon>Pseudomonadati</taxon>
        <taxon>Bacteroidota</taxon>
        <taxon>Flavobacteriia</taxon>
        <taxon>Flavobacteriales</taxon>
        <taxon>Flavobacteriaceae</taxon>
        <taxon>Algibacter</taxon>
    </lineage>
</organism>
<feature type="transmembrane region" description="Helical" evidence="1">
    <location>
        <begin position="122"/>
        <end position="149"/>
    </location>
</feature>
<dbReference type="EMBL" id="BBNU01000030">
    <property type="protein sequence ID" value="GAL82489.1"/>
    <property type="molecule type" value="Genomic_DNA"/>
</dbReference>
<dbReference type="AlphaFoldDB" id="A0A090X2D4"/>
<evidence type="ECO:0000313" key="3">
    <source>
        <dbReference type="Proteomes" id="UP000029643"/>
    </source>
</evidence>
<dbReference type="Proteomes" id="UP000029643">
    <property type="component" value="Unassembled WGS sequence"/>
</dbReference>
<evidence type="ECO:0000313" key="2">
    <source>
        <dbReference type="EMBL" id="GAL82489.1"/>
    </source>
</evidence>
<keyword evidence="1" id="KW-0472">Membrane</keyword>
<dbReference type="RefSeq" id="WP_152596451.1">
    <property type="nucleotide sequence ID" value="NZ_BBNU01000030.1"/>
</dbReference>
<feature type="transmembrane region" description="Helical" evidence="1">
    <location>
        <begin position="170"/>
        <end position="188"/>
    </location>
</feature>
<evidence type="ECO:0000256" key="1">
    <source>
        <dbReference type="SAM" id="Phobius"/>
    </source>
</evidence>
<protein>
    <submittedName>
        <fullName evidence="2">Uncharacterized protein</fullName>
    </submittedName>
</protein>
<feature type="transmembrane region" description="Helical" evidence="1">
    <location>
        <begin position="12"/>
        <end position="33"/>
    </location>
</feature>
<sequence>MINKFLNAKHWQLFTLMFGIPILLQIVVMISMFTNIDSNGNPNQTGMLNMMKVFPIIMFLYIGLLFGWFWSIGIGLQKFIPTDIKMKIKKFKIFFFIPLTYILFLLIIIGTTFYGISSGSNAIGGIVGKMLFVVIPLHLFSMFCIFYLLYFVSKTIKTTELKRNVTFSEFAGEFFMIWFFPIGIWFIQPRLNKIASEKSTNGNNVYN</sequence>
<proteinExistence type="predicted"/>
<feature type="transmembrane region" description="Helical" evidence="1">
    <location>
        <begin position="53"/>
        <end position="72"/>
    </location>
</feature>
<name>A0A090X2D4_9FLAO</name>
<feature type="transmembrane region" description="Helical" evidence="1">
    <location>
        <begin position="93"/>
        <end position="116"/>
    </location>
</feature>